<dbReference type="NCBIfam" id="NF003670">
    <property type="entry name" value="PRK05293.1"/>
    <property type="match status" value="1"/>
</dbReference>
<feature type="site" description="Could play a key role in the communication between the regulatory and the substrate sites" evidence="9">
    <location>
        <position position="57"/>
    </location>
</feature>
<feature type="binding site" evidence="9">
    <location>
        <position position="183"/>
    </location>
    <ligand>
        <name>alpha-D-glucose 1-phosphate</name>
        <dbReference type="ChEBI" id="CHEBI:58601"/>
    </ligand>
</feature>
<dbReference type="CDD" id="cd04651">
    <property type="entry name" value="LbH_G1P_AT_C"/>
    <property type="match status" value="1"/>
</dbReference>
<keyword evidence="3 9" id="KW-0808">Transferase</keyword>
<evidence type="ECO:0000256" key="3">
    <source>
        <dbReference type="ARBA" id="ARBA00022679"/>
    </source>
</evidence>
<name>A0AAW6U6D8_9MOLU</name>
<evidence type="ECO:0000256" key="4">
    <source>
        <dbReference type="ARBA" id="ARBA00022695"/>
    </source>
</evidence>
<dbReference type="Pfam" id="PF24894">
    <property type="entry name" value="Hexapep_GlmU"/>
    <property type="match status" value="1"/>
</dbReference>
<keyword evidence="5 9" id="KW-0547">Nucleotide-binding</keyword>
<dbReference type="InterPro" id="IPR011004">
    <property type="entry name" value="Trimer_LpxA-like_sf"/>
</dbReference>
<dbReference type="SUPFAM" id="SSF53448">
    <property type="entry name" value="Nucleotide-diphospho-sugar transferases"/>
    <property type="match status" value="1"/>
</dbReference>
<comment type="pathway">
    <text evidence="9">Glycan biosynthesis; glycogen biosynthesis.</text>
</comment>
<keyword evidence="6 9" id="KW-0067">ATP-binding</keyword>
<evidence type="ECO:0000256" key="7">
    <source>
        <dbReference type="ARBA" id="ARBA00023056"/>
    </source>
</evidence>
<dbReference type="InterPro" id="IPR029044">
    <property type="entry name" value="Nucleotide-diphossugar_trans"/>
</dbReference>
<dbReference type="SUPFAM" id="SSF51161">
    <property type="entry name" value="Trimeric LpxA-like enzymes"/>
    <property type="match status" value="1"/>
</dbReference>
<dbReference type="PANTHER" id="PTHR43523">
    <property type="entry name" value="GLUCOSE-1-PHOSPHATE ADENYLYLTRANSFERASE-RELATED"/>
    <property type="match status" value="1"/>
</dbReference>
<sequence>METLALILAGGKGSRLDILSQRRSKPAMPFAGKFRIIDFTLSNCTQSNIYDIGILTQYLPLSLNEHIGSGKPWDLDRRDSGVTLLQPHNYWYLGTADAVLKNLEFIQRKEPTYVLILSGDHIYKMDYRKMIQLHKEKGASVTIATQPVPPEEVYRFGIMSVGKDDEIVEFQEKPKTSKSNLASMGIYLFNFDLLKKVLLDINQEDLDFGKHIIPHLIETTKKEVYAYQFKDYWMDVGTYDSYLETNLAMARDFTELDLYDPTWKVYTKSEDLPPVKVGSEAIIHNSLISNGCVIEGTVINSVLSPGVRVGKGSVIKDSVILNNVIISTDVTIQKCILDKKVTVGRSAFIGYGNDFTPNEEKPDLLSSGITVIEKSAVIPSSTNIGRNCRIFKTATYESKDIKSGSTLR</sequence>
<feature type="site" description="Could play a key role in the communication between the regulatory and the substrate sites" evidence="9">
    <location>
        <position position="91"/>
    </location>
</feature>
<dbReference type="Gene3D" id="3.90.550.10">
    <property type="entry name" value="Spore Coat Polysaccharide Biosynthesis Protein SpsA, Chain A"/>
    <property type="match status" value="1"/>
</dbReference>
<comment type="subunit">
    <text evidence="9">Homotetramer.</text>
</comment>
<dbReference type="AlphaFoldDB" id="A0AAW6U6D8"/>
<dbReference type="InterPro" id="IPR056818">
    <property type="entry name" value="GlmU/GlgC-like_hexapep"/>
</dbReference>
<comment type="function">
    <text evidence="9">Involved in the biosynthesis of ADP-glucose, a building block required for the elongation reactions to produce glycogen. Catalyzes the reaction between ATP and alpha-D-glucose 1-phosphate (G1P) to produce pyrophosphate and ADP-Glc.</text>
</comment>
<dbReference type="GO" id="GO:0005978">
    <property type="term" value="P:glycogen biosynthetic process"/>
    <property type="evidence" value="ECO:0007669"/>
    <property type="project" value="UniProtKB-UniRule"/>
</dbReference>
<dbReference type="Gene3D" id="2.160.10.10">
    <property type="entry name" value="Hexapeptide repeat proteins"/>
    <property type="match status" value="1"/>
</dbReference>
<accession>A0AAW6U6D8</accession>
<dbReference type="InterPro" id="IPR023049">
    <property type="entry name" value="GlgC_bac"/>
</dbReference>
<dbReference type="GO" id="GO:0005524">
    <property type="term" value="F:ATP binding"/>
    <property type="evidence" value="ECO:0007669"/>
    <property type="project" value="UniProtKB-KW"/>
</dbReference>
<reference evidence="12" key="1">
    <citation type="submission" date="2023-05" db="EMBL/GenBank/DDBJ databases">
        <title>Mariniplasma microaerophilum sp. nov., a novel anaerobic mollicute isolated from terrestrial mud volcano, Taman Peninsula, Russia.</title>
        <authorList>
            <person name="Khomyakova M.A."/>
            <person name="Merkel A.Y."/>
            <person name="Slobodkin A.I."/>
        </authorList>
    </citation>
    <scope>NUCLEOTIDE SEQUENCE</scope>
    <source>
        <strain evidence="12">M4Ah</strain>
    </source>
</reference>
<evidence type="ECO:0000256" key="1">
    <source>
        <dbReference type="ARBA" id="ARBA00010443"/>
    </source>
</evidence>
<proteinExistence type="inferred from homology"/>
<keyword evidence="2 9" id="KW-0321">Glycogen metabolism</keyword>
<dbReference type="HAMAP" id="MF_00624">
    <property type="entry name" value="GlgC"/>
    <property type="match status" value="1"/>
</dbReference>
<evidence type="ECO:0000256" key="8">
    <source>
        <dbReference type="ARBA" id="ARBA00023277"/>
    </source>
</evidence>
<dbReference type="GO" id="GO:0008878">
    <property type="term" value="F:glucose-1-phosphate adenylyltransferase activity"/>
    <property type="evidence" value="ECO:0007669"/>
    <property type="project" value="UniProtKB-UniRule"/>
</dbReference>
<dbReference type="EMBL" id="JASCXW010000032">
    <property type="protein sequence ID" value="MDI6453531.1"/>
    <property type="molecule type" value="Genomic_DNA"/>
</dbReference>
<evidence type="ECO:0000313" key="12">
    <source>
        <dbReference type="EMBL" id="MDI6453531.1"/>
    </source>
</evidence>
<dbReference type="InterPro" id="IPR005835">
    <property type="entry name" value="NTP_transferase_dom"/>
</dbReference>
<comment type="caution">
    <text evidence="12">The sequence shown here is derived from an EMBL/GenBank/DDBJ whole genome shotgun (WGS) entry which is preliminary data.</text>
</comment>
<dbReference type="Pfam" id="PF00483">
    <property type="entry name" value="NTP_transferase"/>
    <property type="match status" value="1"/>
</dbReference>
<dbReference type="RefSeq" id="WP_282839964.1">
    <property type="nucleotide sequence ID" value="NZ_JASCXW010000032.1"/>
</dbReference>
<comment type="similarity">
    <text evidence="1 9">Belongs to the bacterial/plant glucose-1-phosphate adenylyltransferase family.</text>
</comment>
<evidence type="ECO:0000259" key="10">
    <source>
        <dbReference type="Pfam" id="PF00483"/>
    </source>
</evidence>
<dbReference type="PANTHER" id="PTHR43523:SF2">
    <property type="entry name" value="GLUCOSE-1-PHOSPHATE ADENYLYLTRANSFERASE"/>
    <property type="match status" value="1"/>
</dbReference>
<feature type="binding site" evidence="9">
    <location>
        <begin position="172"/>
        <end position="173"/>
    </location>
    <ligand>
        <name>alpha-D-glucose 1-phosphate</name>
        <dbReference type="ChEBI" id="CHEBI:58601"/>
    </ligand>
</feature>
<feature type="binding site" evidence="9">
    <location>
        <position position="92"/>
    </location>
    <ligand>
        <name>alpha-D-glucose 1-phosphate</name>
        <dbReference type="ChEBI" id="CHEBI:58601"/>
    </ligand>
</feature>
<evidence type="ECO:0000256" key="5">
    <source>
        <dbReference type="ARBA" id="ARBA00022741"/>
    </source>
</evidence>
<keyword evidence="7 9" id="KW-0320">Glycogen biosynthesis</keyword>
<evidence type="ECO:0000256" key="9">
    <source>
        <dbReference type="HAMAP-Rule" id="MF_00624"/>
    </source>
</evidence>
<dbReference type="PROSITE" id="PS00809">
    <property type="entry name" value="ADP_GLC_PYROPHOSPH_2"/>
    <property type="match status" value="1"/>
</dbReference>
<comment type="catalytic activity">
    <reaction evidence="9">
        <text>alpha-D-glucose 1-phosphate + ATP + H(+) = ADP-alpha-D-glucose + diphosphate</text>
        <dbReference type="Rhea" id="RHEA:12120"/>
        <dbReference type="ChEBI" id="CHEBI:15378"/>
        <dbReference type="ChEBI" id="CHEBI:30616"/>
        <dbReference type="ChEBI" id="CHEBI:33019"/>
        <dbReference type="ChEBI" id="CHEBI:57498"/>
        <dbReference type="ChEBI" id="CHEBI:58601"/>
        <dbReference type="EC" id="2.7.7.27"/>
    </reaction>
</comment>
<organism evidence="12 13">
    <name type="scientific">Peloplasma aerotolerans</name>
    <dbReference type="NCBI Taxonomy" id="3044389"/>
    <lineage>
        <taxon>Bacteria</taxon>
        <taxon>Bacillati</taxon>
        <taxon>Mycoplasmatota</taxon>
        <taxon>Mollicutes</taxon>
        <taxon>Acholeplasmatales</taxon>
        <taxon>Acholeplasmataceae</taxon>
        <taxon>Peloplasma</taxon>
    </lineage>
</organism>
<dbReference type="InterPro" id="IPR011831">
    <property type="entry name" value="ADP-Glc_PPase"/>
</dbReference>
<keyword evidence="8 9" id="KW-0119">Carbohydrate metabolism</keyword>
<evidence type="ECO:0000256" key="2">
    <source>
        <dbReference type="ARBA" id="ARBA00022600"/>
    </source>
</evidence>
<dbReference type="EC" id="2.7.7.27" evidence="9"/>
<keyword evidence="13" id="KW-1185">Reference proteome</keyword>
<evidence type="ECO:0000313" key="13">
    <source>
        <dbReference type="Proteomes" id="UP001431532"/>
    </source>
</evidence>
<dbReference type="Proteomes" id="UP001431532">
    <property type="component" value="Unassembled WGS sequence"/>
</dbReference>
<evidence type="ECO:0000256" key="6">
    <source>
        <dbReference type="ARBA" id="ARBA00022840"/>
    </source>
</evidence>
<feature type="binding site" evidence="9">
    <location>
        <position position="157"/>
    </location>
    <ligand>
        <name>alpha-D-glucose 1-phosphate</name>
        <dbReference type="ChEBI" id="CHEBI:58601"/>
    </ligand>
</feature>
<feature type="domain" description="Glucose-1-phosphate adenylyltransferase/Bifunctional protein GlmU-like C-terminal hexapeptide" evidence="11">
    <location>
        <begin position="279"/>
        <end position="372"/>
    </location>
</feature>
<protein>
    <recommendedName>
        <fullName evidence="9">Glucose-1-phosphate adenylyltransferase</fullName>
        <ecNumber evidence="9">2.7.7.27</ecNumber>
    </recommendedName>
    <alternativeName>
        <fullName evidence="9">ADP-glucose pyrophosphorylase</fullName>
        <shortName evidence="9">ADPGlc PPase</shortName>
    </alternativeName>
    <alternativeName>
        <fullName evidence="9">ADP-glucose synthase</fullName>
    </alternativeName>
</protein>
<evidence type="ECO:0000259" key="11">
    <source>
        <dbReference type="Pfam" id="PF24894"/>
    </source>
</evidence>
<dbReference type="CDD" id="cd02508">
    <property type="entry name" value="ADP_Glucose_PP"/>
    <property type="match status" value="1"/>
</dbReference>
<keyword evidence="4 9" id="KW-0548">Nucleotidyltransferase</keyword>
<gene>
    <name evidence="9" type="primary">glgC</name>
    <name evidence="12" type="ORF">QJ521_08125</name>
</gene>
<feature type="domain" description="Nucleotidyl transferase" evidence="10">
    <location>
        <begin position="5"/>
        <end position="249"/>
    </location>
</feature>
<dbReference type="InterPro" id="IPR005836">
    <property type="entry name" value="ADP_Glu_pyroP_CS"/>
</dbReference>